<feature type="region of interest" description="Disordered" evidence="8">
    <location>
        <begin position="463"/>
        <end position="539"/>
    </location>
</feature>
<dbReference type="EC" id="1.13.11.20" evidence="3"/>
<accession>A0A835AZV0</accession>
<evidence type="ECO:0000256" key="2">
    <source>
        <dbReference type="ARBA" id="ARBA00006622"/>
    </source>
</evidence>
<keyword evidence="6" id="KW-0408">Iron</keyword>
<dbReference type="PANTHER" id="PTHR22966:SF70">
    <property type="entry name" value="CYSTEINE DIOXYGENASE"/>
    <property type="match status" value="1"/>
</dbReference>
<gene>
    <name evidence="9" type="ORF">HU200_045085</name>
</gene>
<comment type="catalytic activity">
    <reaction evidence="7">
        <text>L-cysteine + O2 = 3-sulfino-L-alanine + H(+)</text>
        <dbReference type="Rhea" id="RHEA:20441"/>
        <dbReference type="ChEBI" id="CHEBI:15378"/>
        <dbReference type="ChEBI" id="CHEBI:15379"/>
        <dbReference type="ChEBI" id="CHEBI:35235"/>
        <dbReference type="ChEBI" id="CHEBI:61085"/>
        <dbReference type="EC" id="1.13.11.20"/>
    </reaction>
    <physiologicalReaction direction="left-to-right" evidence="7">
        <dbReference type="Rhea" id="RHEA:20442"/>
    </physiologicalReaction>
</comment>
<dbReference type="GO" id="GO:0070483">
    <property type="term" value="P:detection of hypoxia"/>
    <property type="evidence" value="ECO:0007669"/>
    <property type="project" value="UniProtKB-ARBA"/>
</dbReference>
<dbReference type="AlphaFoldDB" id="A0A835AZV0"/>
<evidence type="ECO:0000313" key="9">
    <source>
        <dbReference type="EMBL" id="KAF8681660.1"/>
    </source>
</evidence>
<dbReference type="EMBL" id="JACEFO010002109">
    <property type="protein sequence ID" value="KAF8681660.1"/>
    <property type="molecule type" value="Genomic_DNA"/>
</dbReference>
<feature type="region of interest" description="Disordered" evidence="8">
    <location>
        <begin position="174"/>
        <end position="213"/>
    </location>
</feature>
<dbReference type="Pfam" id="PF07847">
    <property type="entry name" value="PCO_ADO"/>
    <property type="match status" value="1"/>
</dbReference>
<feature type="compositionally biased region" description="Basic residues" evidence="8">
    <location>
        <begin position="463"/>
        <end position="478"/>
    </location>
</feature>
<dbReference type="OrthoDB" id="271433at2759"/>
<dbReference type="Proteomes" id="UP000636709">
    <property type="component" value="Unassembled WGS sequence"/>
</dbReference>
<dbReference type="PANTHER" id="PTHR22966">
    <property type="entry name" value="2-AMINOETHANETHIOL DIOXYGENASE"/>
    <property type="match status" value="1"/>
</dbReference>
<feature type="region of interest" description="Disordered" evidence="8">
    <location>
        <begin position="579"/>
        <end position="610"/>
    </location>
</feature>
<evidence type="ECO:0000256" key="5">
    <source>
        <dbReference type="ARBA" id="ARBA00023002"/>
    </source>
</evidence>
<comment type="similarity">
    <text evidence="2">Belongs to the cysteine dioxygenase family.</text>
</comment>
<evidence type="ECO:0000256" key="8">
    <source>
        <dbReference type="SAM" id="MobiDB-lite"/>
    </source>
</evidence>
<sequence>MNLNLGLQFCRVIFFSPPFHCLLPCSIKHQALPTTTVGGGSKAPPPRPSLFHYHAYLLVADLNVVPTLYNHGCSLSSTRSTIRISPTLSATDTPPRYYRRIGYLPQPKLGGACSCRCLKPRSLLPDDVARCSTSLVPGLPSCALPVVVSRSMATMGKSAAEQAGREAMVVATASLPSGAVTSSSSSKRKRDTEETESGSDEPQQVEQPTSPAPAHHAVLRTLPSLQGLVDVCRYELDGSTTPPTAAVVRLIRFNFFVALLLYGGRGVPDKIGPDDVGLGEELRFFNEVNTTGRKNEPIISCKPIFQCKNFEIAVFFLPQGTVMPLHDHPGMTVFSKLLIGSAHIEGYDWIRGPRVFSGPGSSKLAEKVLDKDVTEDSGAWVSFPDAGGNMRRFVAGAETHCAFLDIRTPPSSIADRRRCTFYKDIPMSPAVVSTQLQLLASNTRLLTWFSSLLVGRPTVARRPLARHRRAPRHRRPRQRPQLGAAVRARPARPEPPVDAALGVEKCPHAGTTRTRSSPPPEPYSDRQMAQQDGGADDDASADAFVKKAAFAWSYVSSASAPSARSTSCTAAAGLAVVAGARGGDDDDGHDERRQGDHHGDLQCEGGVGGA</sequence>
<keyword evidence="10" id="KW-1185">Reference proteome</keyword>
<proteinExistence type="inferred from homology"/>
<dbReference type="InterPro" id="IPR014710">
    <property type="entry name" value="RmlC-like_jellyroll"/>
</dbReference>
<evidence type="ECO:0000256" key="3">
    <source>
        <dbReference type="ARBA" id="ARBA00013133"/>
    </source>
</evidence>
<dbReference type="InterPro" id="IPR012864">
    <property type="entry name" value="PCO/ADO"/>
</dbReference>
<dbReference type="CDD" id="cd20289">
    <property type="entry name" value="cupin_ADO"/>
    <property type="match status" value="1"/>
</dbReference>
<name>A0A835AZV0_9POAL</name>
<keyword evidence="4" id="KW-0479">Metal-binding</keyword>
<reference evidence="9" key="1">
    <citation type="submission" date="2020-07" db="EMBL/GenBank/DDBJ databases">
        <title>Genome sequence and genetic diversity analysis of an under-domesticated orphan crop, white fonio (Digitaria exilis).</title>
        <authorList>
            <person name="Bennetzen J.L."/>
            <person name="Chen S."/>
            <person name="Ma X."/>
            <person name="Wang X."/>
            <person name="Yssel A.E.J."/>
            <person name="Chaluvadi S.R."/>
            <person name="Johnson M."/>
            <person name="Gangashetty P."/>
            <person name="Hamidou F."/>
            <person name="Sanogo M.D."/>
            <person name="Zwaenepoel A."/>
            <person name="Wallace J."/>
            <person name="Van De Peer Y."/>
            <person name="Van Deynze A."/>
        </authorList>
    </citation>
    <scope>NUCLEOTIDE SEQUENCE</scope>
    <source>
        <tissue evidence="9">Leaves</tissue>
    </source>
</reference>
<organism evidence="9 10">
    <name type="scientific">Digitaria exilis</name>
    <dbReference type="NCBI Taxonomy" id="1010633"/>
    <lineage>
        <taxon>Eukaryota</taxon>
        <taxon>Viridiplantae</taxon>
        <taxon>Streptophyta</taxon>
        <taxon>Embryophyta</taxon>
        <taxon>Tracheophyta</taxon>
        <taxon>Spermatophyta</taxon>
        <taxon>Magnoliopsida</taxon>
        <taxon>Liliopsida</taxon>
        <taxon>Poales</taxon>
        <taxon>Poaceae</taxon>
        <taxon>PACMAD clade</taxon>
        <taxon>Panicoideae</taxon>
        <taxon>Panicodae</taxon>
        <taxon>Paniceae</taxon>
        <taxon>Anthephorinae</taxon>
        <taxon>Digitaria</taxon>
    </lineage>
</organism>
<evidence type="ECO:0000313" key="10">
    <source>
        <dbReference type="Proteomes" id="UP000636709"/>
    </source>
</evidence>
<evidence type="ECO:0000256" key="6">
    <source>
        <dbReference type="ARBA" id="ARBA00023004"/>
    </source>
</evidence>
<feature type="compositionally biased region" description="Low complexity" evidence="8">
    <location>
        <begin position="479"/>
        <end position="488"/>
    </location>
</feature>
<comment type="caution">
    <text evidence="9">The sequence shown here is derived from an EMBL/GenBank/DDBJ whole genome shotgun (WGS) entry which is preliminary data.</text>
</comment>
<evidence type="ECO:0000256" key="7">
    <source>
        <dbReference type="ARBA" id="ARBA00024284"/>
    </source>
</evidence>
<evidence type="ECO:0000256" key="1">
    <source>
        <dbReference type="ARBA" id="ARBA00001954"/>
    </source>
</evidence>
<dbReference type="GO" id="GO:0046872">
    <property type="term" value="F:metal ion binding"/>
    <property type="evidence" value="ECO:0007669"/>
    <property type="project" value="UniProtKB-KW"/>
</dbReference>
<dbReference type="GO" id="GO:0017172">
    <property type="term" value="F:cysteine dioxygenase activity"/>
    <property type="evidence" value="ECO:0007669"/>
    <property type="project" value="UniProtKB-EC"/>
</dbReference>
<dbReference type="InterPro" id="IPR011051">
    <property type="entry name" value="RmlC_Cupin_sf"/>
</dbReference>
<dbReference type="SUPFAM" id="SSF51182">
    <property type="entry name" value="RmlC-like cupins"/>
    <property type="match status" value="1"/>
</dbReference>
<comment type="cofactor">
    <cofactor evidence="1">
        <name>Fe(2+)</name>
        <dbReference type="ChEBI" id="CHEBI:29033"/>
    </cofactor>
</comment>
<feature type="compositionally biased region" description="Polar residues" evidence="8">
    <location>
        <begin position="200"/>
        <end position="209"/>
    </location>
</feature>
<dbReference type="Gene3D" id="2.60.120.10">
    <property type="entry name" value="Jelly Rolls"/>
    <property type="match status" value="1"/>
</dbReference>
<feature type="compositionally biased region" description="Basic and acidic residues" evidence="8">
    <location>
        <begin position="589"/>
        <end position="601"/>
    </location>
</feature>
<keyword evidence="5" id="KW-0560">Oxidoreductase</keyword>
<evidence type="ECO:0000256" key="4">
    <source>
        <dbReference type="ARBA" id="ARBA00022723"/>
    </source>
</evidence>
<protein>
    <recommendedName>
        <fullName evidence="3">cysteine dioxygenase</fullName>
        <ecNumber evidence="3">1.13.11.20</ecNumber>
    </recommendedName>
</protein>